<accession>A0A1H7JT94</accession>
<dbReference type="Gene3D" id="3.30.450.20">
    <property type="entry name" value="PAS domain"/>
    <property type="match status" value="1"/>
</dbReference>
<evidence type="ECO:0000256" key="11">
    <source>
        <dbReference type="ARBA" id="ARBA00022989"/>
    </source>
</evidence>
<evidence type="ECO:0000313" key="17">
    <source>
        <dbReference type="EMBL" id="SEK77799.1"/>
    </source>
</evidence>
<organism evidence="17 18">
    <name type="scientific">Ectothiorhodospira marina</name>
    <dbReference type="NCBI Taxonomy" id="1396821"/>
    <lineage>
        <taxon>Bacteria</taxon>
        <taxon>Pseudomonadati</taxon>
        <taxon>Pseudomonadota</taxon>
        <taxon>Gammaproteobacteria</taxon>
        <taxon>Chromatiales</taxon>
        <taxon>Ectothiorhodospiraceae</taxon>
        <taxon>Ectothiorhodospira</taxon>
    </lineage>
</organism>
<keyword evidence="18" id="KW-1185">Reference proteome</keyword>
<keyword evidence="12" id="KW-0902">Two-component regulatory system</keyword>
<keyword evidence="6" id="KW-0808">Transferase</keyword>
<dbReference type="PIRSF" id="PIRSF037532">
    <property type="entry name" value="STHK_NtrY"/>
    <property type="match status" value="1"/>
</dbReference>
<dbReference type="SMART" id="SM00388">
    <property type="entry name" value="HisKA"/>
    <property type="match status" value="1"/>
</dbReference>
<dbReference type="PROSITE" id="PS50109">
    <property type="entry name" value="HIS_KIN"/>
    <property type="match status" value="1"/>
</dbReference>
<dbReference type="InterPro" id="IPR017232">
    <property type="entry name" value="NtrY"/>
</dbReference>
<dbReference type="InterPro" id="IPR045671">
    <property type="entry name" value="NtrY-like_N"/>
</dbReference>
<dbReference type="InterPro" id="IPR003594">
    <property type="entry name" value="HATPase_dom"/>
</dbReference>
<comment type="catalytic activity">
    <reaction evidence="1">
        <text>ATP + protein L-histidine = ADP + protein N-phospho-L-histidine.</text>
        <dbReference type="EC" id="2.7.13.3"/>
    </reaction>
</comment>
<dbReference type="InterPro" id="IPR005467">
    <property type="entry name" value="His_kinase_dom"/>
</dbReference>
<dbReference type="InterPro" id="IPR003661">
    <property type="entry name" value="HisK_dim/P_dom"/>
</dbReference>
<evidence type="ECO:0000256" key="3">
    <source>
        <dbReference type="ARBA" id="ARBA00012438"/>
    </source>
</evidence>
<dbReference type="Pfam" id="PF02518">
    <property type="entry name" value="HATPase_c"/>
    <property type="match status" value="1"/>
</dbReference>
<evidence type="ECO:0000256" key="14">
    <source>
        <dbReference type="SAM" id="Phobius"/>
    </source>
</evidence>
<keyword evidence="9 17" id="KW-0418">Kinase</keyword>
<reference evidence="18" key="1">
    <citation type="submission" date="2016-10" db="EMBL/GenBank/DDBJ databases">
        <authorList>
            <person name="Varghese N."/>
            <person name="Submissions S."/>
        </authorList>
    </citation>
    <scope>NUCLEOTIDE SEQUENCE [LARGE SCALE GENOMIC DNA]</scope>
    <source>
        <strain evidence="18">DSM 241</strain>
    </source>
</reference>
<evidence type="ECO:0000256" key="4">
    <source>
        <dbReference type="ARBA" id="ARBA00022475"/>
    </source>
</evidence>
<dbReference type="Pfam" id="PF08448">
    <property type="entry name" value="PAS_4"/>
    <property type="match status" value="1"/>
</dbReference>
<evidence type="ECO:0000259" key="15">
    <source>
        <dbReference type="PROSITE" id="PS50109"/>
    </source>
</evidence>
<keyword evidence="11 14" id="KW-1133">Transmembrane helix</keyword>
<evidence type="ECO:0000256" key="8">
    <source>
        <dbReference type="ARBA" id="ARBA00022741"/>
    </source>
</evidence>
<keyword evidence="13 14" id="KW-0472">Membrane</keyword>
<feature type="transmembrane region" description="Helical" evidence="14">
    <location>
        <begin position="12"/>
        <end position="30"/>
    </location>
</feature>
<keyword evidence="10" id="KW-0067">ATP-binding</keyword>
<dbReference type="PANTHER" id="PTHR43065">
    <property type="entry name" value="SENSOR HISTIDINE KINASE"/>
    <property type="match status" value="1"/>
</dbReference>
<dbReference type="SUPFAM" id="SSF55874">
    <property type="entry name" value="ATPase domain of HSP90 chaperone/DNA topoisomerase II/histidine kinase"/>
    <property type="match status" value="1"/>
</dbReference>
<dbReference type="Proteomes" id="UP000199256">
    <property type="component" value="Unassembled WGS sequence"/>
</dbReference>
<dbReference type="Pfam" id="PF19312">
    <property type="entry name" value="NtrY_N"/>
    <property type="match status" value="1"/>
</dbReference>
<evidence type="ECO:0000256" key="10">
    <source>
        <dbReference type="ARBA" id="ARBA00022840"/>
    </source>
</evidence>
<dbReference type="RefSeq" id="WP_090252156.1">
    <property type="nucleotide sequence ID" value="NZ_FOAA01000005.1"/>
</dbReference>
<dbReference type="CDD" id="cd00082">
    <property type="entry name" value="HisKA"/>
    <property type="match status" value="1"/>
</dbReference>
<comment type="subcellular location">
    <subcellularLocation>
        <location evidence="2">Cell membrane</location>
        <topology evidence="2">Multi-pass membrane protein</topology>
    </subcellularLocation>
</comment>
<keyword evidence="4" id="KW-1003">Cell membrane</keyword>
<dbReference type="SMART" id="SM00304">
    <property type="entry name" value="HAMP"/>
    <property type="match status" value="1"/>
</dbReference>
<evidence type="ECO:0000256" key="1">
    <source>
        <dbReference type="ARBA" id="ARBA00000085"/>
    </source>
</evidence>
<keyword evidence="7 14" id="KW-0812">Transmembrane</keyword>
<sequence>MVIALRRLSLGLLPMGIIFVVLLLSLLVMSDAAQNSERFERLYIWLLLFNSLALVFMAALIGTKLFLVTRRVLRNEPGSRLTLKLVTLFVGLALVPVMVVYYFSITFLDQGIDSWFDVRVEKALEDALELSRSSLDLRVRQHTQETESLARDLVDVSQALAALRLGDMRDDSRAMELALFGADNRIIAYTSGATLQRLPTLPTGEVLMLLSQGRTYSALEPVYDEGLHIRVVTPVPSRSPSGDGRILQAVYPVAPRMGALADSVQDAFSEYKEFAYLRGPIKQSFTITLSLALLVSVMAAVWGALYSAGRLVAPIQELAEGTRAVAAGEYHKKLPVTQNDELGFLVRSFNAMTATLATTRDEVERSRRLAESQRMYLEAVLQNLSSGVITLDRRLTLRTANAAASQILEVDLERHLGHDLDEIARHSGVVERFQEELGPFFSERRPEWSEQLTAFGAGGRKVLMCRGVWLSHGSGLRGGPVVVFDDITTLIQAQRDAAWAEVARRLAHEIKNPLTPIQLSAERLERKLQPHLKEAEAQMLQRSTQTIINQVEAMKAMVNAFSDYARPPALAIKLLDLNQLVREVAELYRHGDIGVRLELSLDERLPPLRADAGRLRQVLHNLIKNGLEALEGMGDGCLSLQTRQEVDGHRSMVEILVLDNGRGLSEDMMARLFEPYVTSKPKGTGLGLAIVRKLVEEHNGMVRAANRPEGGVVVSIHLPLSEDSPVDTHESREVV</sequence>
<dbReference type="InterPro" id="IPR003660">
    <property type="entry name" value="HAMP_dom"/>
</dbReference>
<dbReference type="AlphaFoldDB" id="A0A1H7JT94"/>
<evidence type="ECO:0000256" key="6">
    <source>
        <dbReference type="ARBA" id="ARBA00022679"/>
    </source>
</evidence>
<feature type="transmembrane region" description="Helical" evidence="14">
    <location>
        <begin position="42"/>
        <end position="61"/>
    </location>
</feature>
<dbReference type="EMBL" id="FOAA01000005">
    <property type="protein sequence ID" value="SEK77799.1"/>
    <property type="molecule type" value="Genomic_DNA"/>
</dbReference>
<dbReference type="InterPro" id="IPR013656">
    <property type="entry name" value="PAS_4"/>
</dbReference>
<dbReference type="PANTHER" id="PTHR43065:SF10">
    <property type="entry name" value="PEROXIDE STRESS-ACTIVATED HISTIDINE KINASE MAK3"/>
    <property type="match status" value="1"/>
</dbReference>
<protein>
    <recommendedName>
        <fullName evidence="3">histidine kinase</fullName>
        <ecNumber evidence="3">2.7.13.3</ecNumber>
    </recommendedName>
</protein>
<dbReference type="InterPro" id="IPR035965">
    <property type="entry name" value="PAS-like_dom_sf"/>
</dbReference>
<feature type="domain" description="Histidine kinase" evidence="15">
    <location>
        <begin position="505"/>
        <end position="722"/>
    </location>
</feature>
<evidence type="ECO:0000256" key="13">
    <source>
        <dbReference type="ARBA" id="ARBA00023136"/>
    </source>
</evidence>
<dbReference type="PROSITE" id="PS50885">
    <property type="entry name" value="HAMP"/>
    <property type="match status" value="1"/>
</dbReference>
<dbReference type="Gene3D" id="6.10.340.10">
    <property type="match status" value="1"/>
</dbReference>
<evidence type="ECO:0000256" key="2">
    <source>
        <dbReference type="ARBA" id="ARBA00004651"/>
    </source>
</evidence>
<dbReference type="PRINTS" id="PR00344">
    <property type="entry name" value="BCTRLSENSOR"/>
</dbReference>
<dbReference type="Gene3D" id="3.30.565.10">
    <property type="entry name" value="Histidine kinase-like ATPase, C-terminal domain"/>
    <property type="match status" value="1"/>
</dbReference>
<feature type="domain" description="HAMP" evidence="16">
    <location>
        <begin position="309"/>
        <end position="361"/>
    </location>
</feature>
<dbReference type="OrthoDB" id="1931120at2"/>
<evidence type="ECO:0000256" key="9">
    <source>
        <dbReference type="ARBA" id="ARBA00022777"/>
    </source>
</evidence>
<dbReference type="SUPFAM" id="SSF55785">
    <property type="entry name" value="PYP-like sensor domain (PAS domain)"/>
    <property type="match status" value="1"/>
</dbReference>
<dbReference type="Pfam" id="PF00672">
    <property type="entry name" value="HAMP"/>
    <property type="match status" value="1"/>
</dbReference>
<keyword evidence="5" id="KW-0597">Phosphoprotein</keyword>
<dbReference type="SMART" id="SM00387">
    <property type="entry name" value="HATPase_c"/>
    <property type="match status" value="1"/>
</dbReference>
<evidence type="ECO:0000259" key="16">
    <source>
        <dbReference type="PROSITE" id="PS50885"/>
    </source>
</evidence>
<keyword evidence="8" id="KW-0547">Nucleotide-binding</keyword>
<proteinExistence type="predicted"/>
<evidence type="ECO:0000256" key="5">
    <source>
        <dbReference type="ARBA" id="ARBA00022553"/>
    </source>
</evidence>
<evidence type="ECO:0000256" key="7">
    <source>
        <dbReference type="ARBA" id="ARBA00022692"/>
    </source>
</evidence>
<dbReference type="SUPFAM" id="SSF47384">
    <property type="entry name" value="Homodimeric domain of signal transducing histidine kinase"/>
    <property type="match status" value="1"/>
</dbReference>
<dbReference type="InterPro" id="IPR036097">
    <property type="entry name" value="HisK_dim/P_sf"/>
</dbReference>
<dbReference type="Pfam" id="PF00512">
    <property type="entry name" value="HisKA"/>
    <property type="match status" value="1"/>
</dbReference>
<dbReference type="GO" id="GO:0000155">
    <property type="term" value="F:phosphorelay sensor kinase activity"/>
    <property type="evidence" value="ECO:0007669"/>
    <property type="project" value="InterPro"/>
</dbReference>
<dbReference type="CDD" id="cd06225">
    <property type="entry name" value="HAMP"/>
    <property type="match status" value="1"/>
</dbReference>
<name>A0A1H7JT94_9GAMM</name>
<evidence type="ECO:0000313" key="18">
    <source>
        <dbReference type="Proteomes" id="UP000199256"/>
    </source>
</evidence>
<dbReference type="SUPFAM" id="SSF158472">
    <property type="entry name" value="HAMP domain-like"/>
    <property type="match status" value="1"/>
</dbReference>
<dbReference type="InterPro" id="IPR004358">
    <property type="entry name" value="Sig_transdc_His_kin-like_C"/>
</dbReference>
<feature type="transmembrane region" description="Helical" evidence="14">
    <location>
        <begin position="81"/>
        <end position="103"/>
    </location>
</feature>
<gene>
    <name evidence="17" type="ORF">SAMN05444515_10524</name>
</gene>
<dbReference type="EC" id="2.7.13.3" evidence="3"/>
<dbReference type="GO" id="GO:0005524">
    <property type="term" value="F:ATP binding"/>
    <property type="evidence" value="ECO:0007669"/>
    <property type="project" value="UniProtKB-KW"/>
</dbReference>
<dbReference type="Gene3D" id="1.10.287.130">
    <property type="match status" value="1"/>
</dbReference>
<dbReference type="GO" id="GO:0005886">
    <property type="term" value="C:plasma membrane"/>
    <property type="evidence" value="ECO:0007669"/>
    <property type="project" value="UniProtKB-SubCell"/>
</dbReference>
<evidence type="ECO:0000256" key="12">
    <source>
        <dbReference type="ARBA" id="ARBA00023012"/>
    </source>
</evidence>
<dbReference type="STRING" id="1396821.SAMN05444515_10524"/>
<dbReference type="InterPro" id="IPR036890">
    <property type="entry name" value="HATPase_C_sf"/>
</dbReference>